<accession>A0ABT6WZP0</accession>
<organism evidence="1 2">
    <name type="scientific">Actinoplanes sandaracinus</name>
    <dbReference type="NCBI Taxonomy" id="3045177"/>
    <lineage>
        <taxon>Bacteria</taxon>
        <taxon>Bacillati</taxon>
        <taxon>Actinomycetota</taxon>
        <taxon>Actinomycetes</taxon>
        <taxon>Micromonosporales</taxon>
        <taxon>Micromonosporaceae</taxon>
        <taxon>Actinoplanes</taxon>
    </lineage>
</organism>
<dbReference type="RefSeq" id="WP_282766695.1">
    <property type="nucleotide sequence ID" value="NZ_JASCTH010000042.1"/>
</dbReference>
<evidence type="ECO:0000313" key="1">
    <source>
        <dbReference type="EMBL" id="MDI6105227.1"/>
    </source>
</evidence>
<gene>
    <name evidence="1" type="ORF">QLQ12_42255</name>
</gene>
<sequence>MRVPPLQRWGDVVIGAAVRTAEGAGDALAGLRTAGLRARLTGLAERGAAERSRMFDIAITTLATSAMVERVVEIQLDRVLELLEREPDRIRALVRGQRDTMVGEAIGRVRTGAAAGDAAVDRLTLRWPGRGGAPENLP</sequence>
<dbReference type="EMBL" id="JASCTH010000042">
    <property type="protein sequence ID" value="MDI6105227.1"/>
    <property type="molecule type" value="Genomic_DNA"/>
</dbReference>
<reference evidence="1 2" key="1">
    <citation type="submission" date="2023-05" db="EMBL/GenBank/DDBJ databases">
        <title>Actinoplanes sp. NEAU-A12 genome sequencing.</title>
        <authorList>
            <person name="Wang Z.-S."/>
        </authorList>
    </citation>
    <scope>NUCLEOTIDE SEQUENCE [LARGE SCALE GENOMIC DNA]</scope>
    <source>
        <strain evidence="1 2">NEAU-A12</strain>
    </source>
</reference>
<protein>
    <submittedName>
        <fullName evidence="1">Uncharacterized protein</fullName>
    </submittedName>
</protein>
<dbReference type="Proteomes" id="UP001241758">
    <property type="component" value="Unassembled WGS sequence"/>
</dbReference>
<evidence type="ECO:0000313" key="2">
    <source>
        <dbReference type="Proteomes" id="UP001241758"/>
    </source>
</evidence>
<comment type="caution">
    <text evidence="1">The sequence shown here is derived from an EMBL/GenBank/DDBJ whole genome shotgun (WGS) entry which is preliminary data.</text>
</comment>
<keyword evidence="2" id="KW-1185">Reference proteome</keyword>
<proteinExistence type="predicted"/>
<name>A0ABT6WZP0_9ACTN</name>